<dbReference type="AlphaFoldDB" id="A0A1P8WL20"/>
<evidence type="ECO:0000256" key="2">
    <source>
        <dbReference type="ARBA" id="ARBA00022723"/>
    </source>
</evidence>
<dbReference type="PANTHER" id="PTHR46124">
    <property type="entry name" value="D-AMINOACYL-TRNA DEACYLASE"/>
    <property type="match status" value="1"/>
</dbReference>
<evidence type="ECO:0000313" key="5">
    <source>
        <dbReference type="EMBL" id="APZ94758.1"/>
    </source>
</evidence>
<dbReference type="FunFam" id="3.20.20.140:FF:000005">
    <property type="entry name" value="TatD family hydrolase"/>
    <property type="match status" value="1"/>
</dbReference>
<dbReference type="STRING" id="1891926.Fuma_04397"/>
<dbReference type="GO" id="GO:0046872">
    <property type="term" value="F:metal ion binding"/>
    <property type="evidence" value="ECO:0007669"/>
    <property type="project" value="UniProtKB-KW"/>
</dbReference>
<sequence length="259" mass="28520">MTPVLIDTHCHLDAEAFHNDLDEVVQQAIDSGVEKMLTIGITVQTSEAAVALADRFPQVFAVVGIQPNYASEVQPGDWERIVELAAHPQAVGIGETGLDQYWDHAPLDVQQEYFELHLQLSRECGKPFVVHCRDAEANVLAMLKDDFKHGALNGVMHSFCGDANMAAECVSMGMHISFAGMVTYKKNDQLREVAKTVPLERLLVETDSPYLAPHPKRGKRNEPAWVRHTAECLAAVHGMSPAELAAQTTANAKRLFRLA</sequence>
<dbReference type="GO" id="GO:0004536">
    <property type="term" value="F:DNA nuclease activity"/>
    <property type="evidence" value="ECO:0007669"/>
    <property type="project" value="InterPro"/>
</dbReference>
<evidence type="ECO:0000256" key="1">
    <source>
        <dbReference type="ARBA" id="ARBA00009275"/>
    </source>
</evidence>
<evidence type="ECO:0000256" key="3">
    <source>
        <dbReference type="ARBA" id="ARBA00022801"/>
    </source>
</evidence>
<dbReference type="CDD" id="cd01310">
    <property type="entry name" value="TatD_DNAse"/>
    <property type="match status" value="1"/>
</dbReference>
<comment type="similarity">
    <text evidence="1">Belongs to the metallo-dependent hydrolases superfamily. TatD-type hydrolase family.</text>
</comment>
<dbReference type="InterPro" id="IPR018228">
    <property type="entry name" value="DNase_TatD-rel_CS"/>
</dbReference>
<evidence type="ECO:0000256" key="4">
    <source>
        <dbReference type="PIRSR" id="PIRSR005902-1"/>
    </source>
</evidence>
<feature type="binding site" evidence="4">
    <location>
        <position position="95"/>
    </location>
    <ligand>
        <name>a divalent metal cation</name>
        <dbReference type="ChEBI" id="CHEBI:60240"/>
        <label>1</label>
    </ligand>
</feature>
<feature type="binding site" evidence="4">
    <location>
        <position position="131"/>
    </location>
    <ligand>
        <name>a divalent metal cation</name>
        <dbReference type="ChEBI" id="CHEBI:60240"/>
        <label>2</label>
    </ligand>
</feature>
<name>A0A1P8WL20_9PLAN</name>
<reference evidence="5 6" key="1">
    <citation type="journal article" date="2016" name="Front. Microbiol.">
        <title>Fuerstia marisgermanicae gen. nov., sp. nov., an Unusual Member of the Phylum Planctomycetes from the German Wadden Sea.</title>
        <authorList>
            <person name="Kohn T."/>
            <person name="Heuer A."/>
            <person name="Jogler M."/>
            <person name="Vollmers J."/>
            <person name="Boedeker C."/>
            <person name="Bunk B."/>
            <person name="Rast P."/>
            <person name="Borchert D."/>
            <person name="Glockner I."/>
            <person name="Freese H.M."/>
            <person name="Klenk H.P."/>
            <person name="Overmann J."/>
            <person name="Kaster A.K."/>
            <person name="Rohde M."/>
            <person name="Wiegand S."/>
            <person name="Jogler C."/>
        </authorList>
    </citation>
    <scope>NUCLEOTIDE SEQUENCE [LARGE SCALE GENOMIC DNA]</scope>
    <source>
        <strain evidence="5 6">NH11</strain>
    </source>
</reference>
<dbReference type="KEGG" id="fmr:Fuma_04397"/>
<dbReference type="GO" id="GO:0016788">
    <property type="term" value="F:hydrolase activity, acting on ester bonds"/>
    <property type="evidence" value="ECO:0007669"/>
    <property type="project" value="InterPro"/>
</dbReference>
<gene>
    <name evidence="5" type="primary">ycfH</name>
    <name evidence="5" type="ORF">Fuma_04397</name>
</gene>
<dbReference type="Gene3D" id="3.20.20.140">
    <property type="entry name" value="Metal-dependent hydrolases"/>
    <property type="match status" value="1"/>
</dbReference>
<dbReference type="PIRSF" id="PIRSF005902">
    <property type="entry name" value="DNase_TatD"/>
    <property type="match status" value="1"/>
</dbReference>
<keyword evidence="2 4" id="KW-0479">Metal-binding</keyword>
<evidence type="ECO:0000313" key="6">
    <source>
        <dbReference type="Proteomes" id="UP000187735"/>
    </source>
</evidence>
<keyword evidence="3 5" id="KW-0378">Hydrolase</keyword>
<dbReference type="SUPFAM" id="SSF51556">
    <property type="entry name" value="Metallo-dependent hydrolases"/>
    <property type="match status" value="1"/>
</dbReference>
<dbReference type="GO" id="GO:0005829">
    <property type="term" value="C:cytosol"/>
    <property type="evidence" value="ECO:0007669"/>
    <property type="project" value="TreeGrafter"/>
</dbReference>
<dbReference type="OrthoDB" id="9810005at2"/>
<dbReference type="Pfam" id="PF01026">
    <property type="entry name" value="TatD_DNase"/>
    <property type="match status" value="1"/>
</dbReference>
<dbReference type="PROSITE" id="PS01137">
    <property type="entry name" value="TATD_1"/>
    <property type="match status" value="1"/>
</dbReference>
<dbReference type="PANTHER" id="PTHR46124:SF2">
    <property type="entry name" value="D-AMINOACYL-TRNA DEACYLASE"/>
    <property type="match status" value="1"/>
</dbReference>
<dbReference type="EC" id="3.1.21.-" evidence="5"/>
<dbReference type="NCBIfam" id="TIGR00010">
    <property type="entry name" value="YchF/TatD family DNA exonuclease"/>
    <property type="match status" value="1"/>
</dbReference>
<dbReference type="PROSITE" id="PS01091">
    <property type="entry name" value="TATD_3"/>
    <property type="match status" value="1"/>
</dbReference>
<dbReference type="RefSeq" id="WP_077026022.1">
    <property type="nucleotide sequence ID" value="NZ_CP017641.1"/>
</dbReference>
<dbReference type="Proteomes" id="UP000187735">
    <property type="component" value="Chromosome"/>
</dbReference>
<organism evidence="5 6">
    <name type="scientific">Fuerstiella marisgermanici</name>
    <dbReference type="NCBI Taxonomy" id="1891926"/>
    <lineage>
        <taxon>Bacteria</taxon>
        <taxon>Pseudomonadati</taxon>
        <taxon>Planctomycetota</taxon>
        <taxon>Planctomycetia</taxon>
        <taxon>Planctomycetales</taxon>
        <taxon>Planctomycetaceae</taxon>
        <taxon>Fuerstiella</taxon>
    </lineage>
</organism>
<dbReference type="EMBL" id="CP017641">
    <property type="protein sequence ID" value="APZ94758.1"/>
    <property type="molecule type" value="Genomic_DNA"/>
</dbReference>
<protein>
    <submittedName>
        <fullName evidence="5">Putative deoxyribonuclease YcfH</fullName>
        <ecNumber evidence="5">3.1.21.-</ecNumber>
    </submittedName>
</protein>
<proteinExistence type="inferred from homology"/>
<feature type="binding site" evidence="4">
    <location>
        <position position="157"/>
    </location>
    <ligand>
        <name>a divalent metal cation</name>
        <dbReference type="ChEBI" id="CHEBI:60240"/>
        <label>2</label>
    </ligand>
</feature>
<dbReference type="InterPro" id="IPR032466">
    <property type="entry name" value="Metal_Hydrolase"/>
</dbReference>
<feature type="binding site" evidence="4">
    <location>
        <position position="11"/>
    </location>
    <ligand>
        <name>a divalent metal cation</name>
        <dbReference type="ChEBI" id="CHEBI:60240"/>
        <label>1</label>
    </ligand>
</feature>
<dbReference type="InterPro" id="IPR001130">
    <property type="entry name" value="TatD-like"/>
</dbReference>
<accession>A0A1P8WL20</accession>
<feature type="binding site" evidence="4">
    <location>
        <position position="207"/>
    </location>
    <ligand>
        <name>a divalent metal cation</name>
        <dbReference type="ChEBI" id="CHEBI:60240"/>
        <label>1</label>
    </ligand>
</feature>
<feature type="binding site" evidence="4">
    <location>
        <position position="9"/>
    </location>
    <ligand>
        <name>a divalent metal cation</name>
        <dbReference type="ChEBI" id="CHEBI:60240"/>
        <label>1</label>
    </ligand>
</feature>
<dbReference type="InterPro" id="IPR015991">
    <property type="entry name" value="TatD/YcfH-like"/>
</dbReference>
<keyword evidence="6" id="KW-1185">Reference proteome</keyword>